<evidence type="ECO:0000313" key="6">
    <source>
        <dbReference type="EMBL" id="KAG7090517.1"/>
    </source>
</evidence>
<dbReference type="GO" id="GO:0003824">
    <property type="term" value="F:catalytic activity"/>
    <property type="evidence" value="ECO:0007669"/>
    <property type="project" value="UniProtKB-ARBA"/>
</dbReference>
<dbReference type="Proteomes" id="UP001049176">
    <property type="component" value="Chromosome 6"/>
</dbReference>
<feature type="compositionally biased region" description="Polar residues" evidence="1">
    <location>
        <begin position="854"/>
        <end position="865"/>
    </location>
</feature>
<reference evidence="6" key="1">
    <citation type="journal article" date="2021" name="Genome Biol. Evol.">
        <title>The assembled and annotated genome of the fairy-ring fungus Marasmius oreades.</title>
        <authorList>
            <person name="Hiltunen M."/>
            <person name="Ament-Velasquez S.L."/>
            <person name="Johannesson H."/>
        </authorList>
    </citation>
    <scope>NUCLEOTIDE SEQUENCE</scope>
    <source>
        <strain evidence="6">03SP1</strain>
    </source>
</reference>
<dbReference type="InterPro" id="IPR052743">
    <property type="entry name" value="Glutaminase_GtaA"/>
</dbReference>
<sequence length="894" mass="97530">MHLPYAYAYILLFALSSLVNGQFLPSAAPIVTRSPYLNAWVDLTGSKPNSWPKFWSTNRTLGWGGFIRVNGNDTYEWTGAAMEDPALKFTARSRQAAVLNNLIVTPTRTIFILRAGPIQFNVTYLSPIEPDDIVLQSFPFSYVFLDAVSADNQAHSVQVYSDLSGEWLSFADAVKIQWDTTLGPIIAHSAQLSTPKSLQEVTNMASDGTLYHATNAGNGVTWETGGHYAIRGWFLSQGSVNNTKNPDFRNINDNYPIFGYAHDLGSVTSTPVSVVWAVGLARNPVIRQTSGSDTLDLLPYWTTKYSSPLDGIQAFLADAPKAKERASALDAKIQKDAMKISSNYNDLVSLAARQTFASVETAVGPSDSIYMFMKDIGTSQRVNPVETLYAAFPAFLYINSTWGRYLLEPLLQYETSTQYTASYASPDIGSFFPIAAGQPNPSSLRSIDDSSAMLIMAWAQARFSGDQTLLNRYYSTFQKWADSIISSNPLNTAGAQTADGLDGQNDMSNLAIKGIIGIRAMAEISHTVGKGDDASKYQNQASSWVSSWLASASSGDHLLSTNSTSSSWSLMYNLYPDKLLGMKLVSQEIYDKQDRFYTTRTLSGDKYGLAYDSNAINVVKSHWTMLTAATTTDIGARDYFVKMVHDKATDSNNFATFPSTYSSVDGKLITGLASPAQGAAFGLLTLNLESKLAGLSGNTGGSPDTGSKSNVGAIAGGIVGGLAGLVLIVLGFFFFLRKRKARDYHEGESKPATFFARFGRDQPHPDDPLVDYHVEPMPLPSGYQSQQGRVSYSNSNSSSGQLLQLAPLRLHNADQSAAFQAPPLPRKTDRIATSSLEDVARYNSNRDVLPLPTSPSVGGTSSDASQLRHEVESLRREMEEMRSRTMYEPPPEYT</sequence>
<evidence type="ECO:0000256" key="2">
    <source>
        <dbReference type="SAM" id="Phobius"/>
    </source>
</evidence>
<dbReference type="Pfam" id="PF17168">
    <property type="entry name" value="DUF5127"/>
    <property type="match status" value="1"/>
</dbReference>
<dbReference type="AlphaFoldDB" id="A0A9P7RW55"/>
<protein>
    <recommendedName>
        <fullName evidence="8">DUF1793-domain-containing protein</fullName>
    </recommendedName>
</protein>
<keyword evidence="2" id="KW-0812">Transmembrane</keyword>
<dbReference type="InterPro" id="IPR032514">
    <property type="entry name" value="GtaA_central"/>
</dbReference>
<feature type="signal peptide" evidence="3">
    <location>
        <begin position="1"/>
        <end position="21"/>
    </location>
</feature>
<dbReference type="Gene3D" id="1.50.10.10">
    <property type="match status" value="1"/>
</dbReference>
<keyword evidence="2" id="KW-0472">Membrane</keyword>
<evidence type="ECO:0000256" key="3">
    <source>
        <dbReference type="SAM" id="SignalP"/>
    </source>
</evidence>
<organism evidence="6 7">
    <name type="scientific">Marasmius oreades</name>
    <name type="common">fairy-ring Marasmius</name>
    <dbReference type="NCBI Taxonomy" id="181124"/>
    <lineage>
        <taxon>Eukaryota</taxon>
        <taxon>Fungi</taxon>
        <taxon>Dikarya</taxon>
        <taxon>Basidiomycota</taxon>
        <taxon>Agaricomycotina</taxon>
        <taxon>Agaricomycetes</taxon>
        <taxon>Agaricomycetidae</taxon>
        <taxon>Agaricales</taxon>
        <taxon>Marasmiineae</taxon>
        <taxon>Marasmiaceae</taxon>
        <taxon>Marasmius</taxon>
    </lineage>
</organism>
<feature type="domain" description="Glutaminase A N-terminal" evidence="5">
    <location>
        <begin position="107"/>
        <end position="336"/>
    </location>
</feature>
<feature type="chain" id="PRO_5040510676" description="DUF1793-domain-containing protein" evidence="3">
    <location>
        <begin position="22"/>
        <end position="894"/>
    </location>
</feature>
<keyword evidence="7" id="KW-1185">Reference proteome</keyword>
<dbReference type="Pfam" id="PF16335">
    <property type="entry name" value="GtaA_6_Hairpin"/>
    <property type="match status" value="1"/>
</dbReference>
<feature type="transmembrane region" description="Helical" evidence="2">
    <location>
        <begin position="711"/>
        <end position="736"/>
    </location>
</feature>
<evidence type="ECO:0000256" key="1">
    <source>
        <dbReference type="SAM" id="MobiDB-lite"/>
    </source>
</evidence>
<dbReference type="EMBL" id="CM032186">
    <property type="protein sequence ID" value="KAG7090517.1"/>
    <property type="molecule type" value="Genomic_DNA"/>
</dbReference>
<dbReference type="PANTHER" id="PTHR31987:SF1">
    <property type="entry name" value="GLUTAMINASE A"/>
    <property type="match status" value="1"/>
</dbReference>
<dbReference type="InterPro" id="IPR008928">
    <property type="entry name" value="6-hairpin_glycosidase_sf"/>
</dbReference>
<feature type="domain" description="Glutaminase A central" evidence="4">
    <location>
        <begin position="341"/>
        <end position="683"/>
    </location>
</feature>
<feature type="compositionally biased region" description="Basic and acidic residues" evidence="1">
    <location>
        <begin position="866"/>
        <end position="885"/>
    </location>
</feature>
<evidence type="ECO:0000313" key="7">
    <source>
        <dbReference type="Proteomes" id="UP001049176"/>
    </source>
</evidence>
<evidence type="ECO:0000259" key="4">
    <source>
        <dbReference type="Pfam" id="PF16335"/>
    </source>
</evidence>
<evidence type="ECO:0008006" key="8">
    <source>
        <dbReference type="Google" id="ProtNLM"/>
    </source>
</evidence>
<dbReference type="InterPro" id="IPR012341">
    <property type="entry name" value="6hp_glycosidase-like_sf"/>
</dbReference>
<dbReference type="SUPFAM" id="SSF48208">
    <property type="entry name" value="Six-hairpin glycosidases"/>
    <property type="match status" value="1"/>
</dbReference>
<accession>A0A9P7RW55</accession>
<keyword evidence="3" id="KW-0732">Signal</keyword>
<proteinExistence type="predicted"/>
<dbReference type="GO" id="GO:0005975">
    <property type="term" value="P:carbohydrate metabolic process"/>
    <property type="evidence" value="ECO:0007669"/>
    <property type="project" value="InterPro"/>
</dbReference>
<dbReference type="PANTHER" id="PTHR31987">
    <property type="entry name" value="GLUTAMINASE A-RELATED"/>
    <property type="match status" value="1"/>
</dbReference>
<dbReference type="InterPro" id="IPR033433">
    <property type="entry name" value="GtaA_N"/>
</dbReference>
<feature type="region of interest" description="Disordered" evidence="1">
    <location>
        <begin position="776"/>
        <end position="798"/>
    </location>
</feature>
<comment type="caution">
    <text evidence="6">The sequence shown here is derived from an EMBL/GenBank/DDBJ whole genome shotgun (WGS) entry which is preliminary data.</text>
</comment>
<name>A0A9P7RW55_9AGAR</name>
<dbReference type="KEGG" id="more:E1B28_009628"/>
<keyword evidence="2" id="KW-1133">Transmembrane helix</keyword>
<dbReference type="OrthoDB" id="3918848at2759"/>
<feature type="region of interest" description="Disordered" evidence="1">
    <location>
        <begin position="843"/>
        <end position="894"/>
    </location>
</feature>
<dbReference type="GeneID" id="66078704"/>
<evidence type="ECO:0000259" key="5">
    <source>
        <dbReference type="Pfam" id="PF17168"/>
    </source>
</evidence>
<gene>
    <name evidence="6" type="ORF">E1B28_009628</name>
</gene>
<dbReference type="RefSeq" id="XP_043006987.1">
    <property type="nucleotide sequence ID" value="XM_043154532.1"/>
</dbReference>